<evidence type="ECO:0000256" key="4">
    <source>
        <dbReference type="ARBA" id="ARBA00022643"/>
    </source>
</evidence>
<evidence type="ECO:0000256" key="1">
    <source>
        <dbReference type="ARBA" id="ARBA00001917"/>
    </source>
</evidence>
<dbReference type="Gene3D" id="1.20.990.10">
    <property type="entry name" value="NADPH-cytochrome p450 Reductase, Chain A, domain 3"/>
    <property type="match status" value="1"/>
</dbReference>
<evidence type="ECO:0000313" key="10">
    <source>
        <dbReference type="EMBL" id="KAK4534782.1"/>
    </source>
</evidence>
<evidence type="ECO:0000259" key="9">
    <source>
        <dbReference type="PROSITE" id="PS51384"/>
    </source>
</evidence>
<dbReference type="Pfam" id="PF00258">
    <property type="entry name" value="Flavodoxin_1"/>
    <property type="match status" value="1"/>
</dbReference>
<gene>
    <name evidence="10" type="ORF">CDCA_CDCA02G0807</name>
</gene>
<evidence type="ECO:0000313" key="11">
    <source>
        <dbReference type="Proteomes" id="UP001301350"/>
    </source>
</evidence>
<dbReference type="SUPFAM" id="SSF52343">
    <property type="entry name" value="Ferredoxin reductase-like, C-terminal NADP-linked domain"/>
    <property type="match status" value="1"/>
</dbReference>
<protein>
    <recommendedName>
        <fullName evidence="12">NADPH-dependent diflavin oxidoreductase 1</fullName>
    </recommendedName>
</protein>
<dbReference type="GO" id="GO:0050660">
    <property type="term" value="F:flavin adenine dinucleotide binding"/>
    <property type="evidence" value="ECO:0007669"/>
    <property type="project" value="TreeGrafter"/>
</dbReference>
<evidence type="ECO:0008006" key="12">
    <source>
        <dbReference type="Google" id="ProtNLM"/>
    </source>
</evidence>
<evidence type="ECO:0000256" key="2">
    <source>
        <dbReference type="ARBA" id="ARBA00001974"/>
    </source>
</evidence>
<dbReference type="PRINTS" id="PR00369">
    <property type="entry name" value="FLAVODOXIN"/>
</dbReference>
<dbReference type="SUPFAM" id="SSF63380">
    <property type="entry name" value="Riboflavin synthase domain-like"/>
    <property type="match status" value="1"/>
</dbReference>
<dbReference type="PROSITE" id="PS51384">
    <property type="entry name" value="FAD_FR"/>
    <property type="match status" value="1"/>
</dbReference>
<name>A0AAV9IR57_CYACA</name>
<dbReference type="SUPFAM" id="SSF52218">
    <property type="entry name" value="Flavoproteins"/>
    <property type="match status" value="1"/>
</dbReference>
<dbReference type="InterPro" id="IPR001094">
    <property type="entry name" value="Flavdoxin-like"/>
</dbReference>
<dbReference type="InterPro" id="IPR003097">
    <property type="entry name" value="CysJ-like_FAD-binding"/>
</dbReference>
<sequence>MSSNAITIIYGTQTGNAADAAAELQEALGGRCRCGSAQFYDVSELPREQRVVFVVSTYGDGEAPDAFVPLWRQLLRRQLPADWLRGVEYTVFGLGDSAYPKFNAVAQRLDVRLQRLGARRYHAVGLGDGAAWEEHWQQWLRSLLGAAALQRWQEERQRVPPSPRSGLRRVLSGACFVGRRELCFQSAAESADQQEKRVMQVTLRVVCTPSAEAPFVPGDVAYVLPHNRGGLVDAFFTLFPHLDPDALHVWEDAAYVRQTCREVVQRSFDLNALPRRRFLRQLATFATEPREQARLRELAADAAQYEAYITREQRSVLLVLRDFVSARPPSLPHLLSLMPRLQPRGYSIASDMRRCMGKADDHGQRQVDIDLCVRAVRYVTRLRRQRIGVASGYFDELTPGDAVAMWVQPGVLRVPPDDRVPVLMVATGTGIGVFRCMATQWAVSARRSSANSEQCNKVLVHGCRRVGVDDLYADAWPEEHVLRLVAESRPADSGAPKMYVQHRLRQDAQLVYERCFAGADRRSRVQVLVAGGSAGASMPAEVRRALLEAVLGGCGGMRADEADACLRQMVREGRYRVEVWD</sequence>
<evidence type="ECO:0000256" key="3">
    <source>
        <dbReference type="ARBA" id="ARBA00022630"/>
    </source>
</evidence>
<keyword evidence="5" id="KW-0274">FAD</keyword>
<comment type="cofactor">
    <cofactor evidence="1">
        <name>FMN</name>
        <dbReference type="ChEBI" id="CHEBI:58210"/>
    </cofactor>
</comment>
<dbReference type="InterPro" id="IPR017927">
    <property type="entry name" value="FAD-bd_FR_type"/>
</dbReference>
<reference evidence="10 11" key="1">
    <citation type="submission" date="2022-07" db="EMBL/GenBank/DDBJ databases">
        <title>Genome-wide signatures of adaptation to extreme environments.</title>
        <authorList>
            <person name="Cho C.H."/>
            <person name="Yoon H.S."/>
        </authorList>
    </citation>
    <scope>NUCLEOTIDE SEQUENCE [LARGE SCALE GENOMIC DNA]</scope>
    <source>
        <strain evidence="10 11">DBV 063 E5</strain>
    </source>
</reference>
<dbReference type="AlphaFoldDB" id="A0AAV9IR57"/>
<dbReference type="PANTHER" id="PTHR19384:SF10">
    <property type="entry name" value="NADPH-DEPENDENT DIFLAVIN OXIDOREDUCTASE 1"/>
    <property type="match status" value="1"/>
</dbReference>
<dbReference type="Proteomes" id="UP001301350">
    <property type="component" value="Unassembled WGS sequence"/>
</dbReference>
<dbReference type="Pfam" id="PF00667">
    <property type="entry name" value="FAD_binding_1"/>
    <property type="match status" value="1"/>
</dbReference>
<dbReference type="InterPro" id="IPR023173">
    <property type="entry name" value="NADPH_Cyt_P450_Rdtase_alpha"/>
</dbReference>
<dbReference type="EMBL" id="JANCYW010000002">
    <property type="protein sequence ID" value="KAK4534782.1"/>
    <property type="molecule type" value="Genomic_DNA"/>
</dbReference>
<dbReference type="InterPro" id="IPR001709">
    <property type="entry name" value="Flavoprot_Pyr_Nucl_cyt_Rdtase"/>
</dbReference>
<dbReference type="Gene3D" id="2.40.30.10">
    <property type="entry name" value="Translation factors"/>
    <property type="match status" value="1"/>
</dbReference>
<feature type="domain" description="Flavodoxin-like" evidence="8">
    <location>
        <begin position="6"/>
        <end position="144"/>
    </location>
</feature>
<dbReference type="GO" id="GO:0005829">
    <property type="term" value="C:cytosol"/>
    <property type="evidence" value="ECO:0007669"/>
    <property type="project" value="TreeGrafter"/>
</dbReference>
<proteinExistence type="predicted"/>
<evidence type="ECO:0000256" key="5">
    <source>
        <dbReference type="ARBA" id="ARBA00022827"/>
    </source>
</evidence>
<dbReference type="GO" id="GO:0010181">
    <property type="term" value="F:FMN binding"/>
    <property type="evidence" value="ECO:0007669"/>
    <property type="project" value="InterPro"/>
</dbReference>
<dbReference type="InterPro" id="IPR039261">
    <property type="entry name" value="FNR_nucleotide-bd"/>
</dbReference>
<keyword evidence="11" id="KW-1185">Reference proteome</keyword>
<dbReference type="PROSITE" id="PS50902">
    <property type="entry name" value="FLAVODOXIN_LIKE"/>
    <property type="match status" value="1"/>
</dbReference>
<dbReference type="PANTHER" id="PTHR19384">
    <property type="entry name" value="NITRIC OXIDE SYNTHASE-RELATED"/>
    <property type="match status" value="1"/>
</dbReference>
<evidence type="ECO:0000256" key="6">
    <source>
        <dbReference type="ARBA" id="ARBA00022857"/>
    </source>
</evidence>
<accession>A0AAV9IR57</accession>
<keyword evidence="6" id="KW-0521">NADP</keyword>
<dbReference type="Gene3D" id="3.40.50.80">
    <property type="entry name" value="Nucleotide-binding domain of ferredoxin-NADP reductase (FNR) module"/>
    <property type="match status" value="1"/>
</dbReference>
<feature type="domain" description="FAD-binding FR-type" evidence="9">
    <location>
        <begin position="169"/>
        <end position="416"/>
    </location>
</feature>
<keyword evidence="3" id="KW-0285">Flavoprotein</keyword>
<organism evidence="10 11">
    <name type="scientific">Cyanidium caldarium</name>
    <name type="common">Red alga</name>
    <dbReference type="NCBI Taxonomy" id="2771"/>
    <lineage>
        <taxon>Eukaryota</taxon>
        <taxon>Rhodophyta</taxon>
        <taxon>Bangiophyceae</taxon>
        <taxon>Cyanidiales</taxon>
        <taxon>Cyanidiaceae</taxon>
        <taxon>Cyanidium</taxon>
    </lineage>
</organism>
<evidence type="ECO:0000259" key="8">
    <source>
        <dbReference type="PROSITE" id="PS50902"/>
    </source>
</evidence>
<keyword evidence="7" id="KW-0560">Oxidoreductase</keyword>
<dbReference type="PRINTS" id="PR00371">
    <property type="entry name" value="FPNCR"/>
</dbReference>
<dbReference type="Gene3D" id="3.40.50.360">
    <property type="match status" value="1"/>
</dbReference>
<dbReference type="InterPro" id="IPR008254">
    <property type="entry name" value="Flavodoxin/NO_synth"/>
</dbReference>
<keyword evidence="4" id="KW-0288">FMN</keyword>
<dbReference type="InterPro" id="IPR029039">
    <property type="entry name" value="Flavoprotein-like_sf"/>
</dbReference>
<dbReference type="GO" id="GO:0016491">
    <property type="term" value="F:oxidoreductase activity"/>
    <property type="evidence" value="ECO:0007669"/>
    <property type="project" value="UniProtKB-KW"/>
</dbReference>
<comment type="caution">
    <text evidence="10">The sequence shown here is derived from an EMBL/GenBank/DDBJ whole genome shotgun (WGS) entry which is preliminary data.</text>
</comment>
<comment type="cofactor">
    <cofactor evidence="2">
        <name>FAD</name>
        <dbReference type="ChEBI" id="CHEBI:57692"/>
    </cofactor>
</comment>
<dbReference type="InterPro" id="IPR017938">
    <property type="entry name" value="Riboflavin_synthase-like_b-brl"/>
</dbReference>
<evidence type="ECO:0000256" key="7">
    <source>
        <dbReference type="ARBA" id="ARBA00023002"/>
    </source>
</evidence>